<dbReference type="Pfam" id="PF13671">
    <property type="entry name" value="AAA_33"/>
    <property type="match status" value="1"/>
</dbReference>
<evidence type="ECO:0000313" key="2">
    <source>
        <dbReference type="Proteomes" id="UP001442494"/>
    </source>
</evidence>
<accession>A0ABV0JUE6</accession>
<name>A0ABV0JUE6_9CYAN</name>
<dbReference type="Proteomes" id="UP001442494">
    <property type="component" value="Unassembled WGS sequence"/>
</dbReference>
<comment type="caution">
    <text evidence="1">The sequence shown here is derived from an EMBL/GenBank/DDBJ whole genome shotgun (WGS) entry which is preliminary data.</text>
</comment>
<dbReference type="RefSeq" id="WP_190417111.1">
    <property type="nucleotide sequence ID" value="NZ_JAMPKK010000059.1"/>
</dbReference>
<keyword evidence="1" id="KW-0547">Nucleotide-binding</keyword>
<protein>
    <submittedName>
        <fullName evidence="1">ATP-binding protein</fullName>
    </submittedName>
</protein>
<dbReference type="InterPro" id="IPR027417">
    <property type="entry name" value="P-loop_NTPase"/>
</dbReference>
<sequence length="145" mass="16474">MLKTLYLIRGISGSGKSTLASALTEYAIASDDMPGLYQNGTYQVELQAQSHQWCFQTIEGWMQQGKDRLAVANTFVKQKYFQSYIDVAAKYGYAIQIIHCEGVLLPSGNQTSSIHNLPEEVLQRQRDNWEPWQLNPSTQLQEDKL</sequence>
<dbReference type="Gene3D" id="3.40.50.300">
    <property type="entry name" value="P-loop containing nucleotide triphosphate hydrolases"/>
    <property type="match status" value="1"/>
</dbReference>
<evidence type="ECO:0000313" key="1">
    <source>
        <dbReference type="EMBL" id="MEP0867089.1"/>
    </source>
</evidence>
<keyword evidence="2" id="KW-1185">Reference proteome</keyword>
<keyword evidence="1" id="KW-0067">ATP-binding</keyword>
<reference evidence="1 2" key="1">
    <citation type="submission" date="2022-04" db="EMBL/GenBank/DDBJ databases">
        <title>Positive selection, recombination, and allopatry shape intraspecific diversity of widespread and dominant cyanobacteria.</title>
        <authorList>
            <person name="Wei J."/>
            <person name="Shu W."/>
            <person name="Hu C."/>
        </authorList>
    </citation>
    <scope>NUCLEOTIDE SEQUENCE [LARGE SCALE GENOMIC DNA]</scope>
    <source>
        <strain evidence="1 2">GB2-A5</strain>
    </source>
</reference>
<dbReference type="GO" id="GO:0005524">
    <property type="term" value="F:ATP binding"/>
    <property type="evidence" value="ECO:0007669"/>
    <property type="project" value="UniProtKB-KW"/>
</dbReference>
<gene>
    <name evidence="1" type="ORF">NDI37_21800</name>
</gene>
<proteinExistence type="predicted"/>
<dbReference type="EMBL" id="JAMPKK010000059">
    <property type="protein sequence ID" value="MEP0867089.1"/>
    <property type="molecule type" value="Genomic_DNA"/>
</dbReference>
<organism evidence="1 2">
    <name type="scientific">Funiculus sociatus GB2-A5</name>
    <dbReference type="NCBI Taxonomy" id="2933946"/>
    <lineage>
        <taxon>Bacteria</taxon>
        <taxon>Bacillati</taxon>
        <taxon>Cyanobacteriota</taxon>
        <taxon>Cyanophyceae</taxon>
        <taxon>Coleofasciculales</taxon>
        <taxon>Coleofasciculaceae</taxon>
        <taxon>Funiculus</taxon>
    </lineage>
</organism>
<dbReference type="SUPFAM" id="SSF52540">
    <property type="entry name" value="P-loop containing nucleoside triphosphate hydrolases"/>
    <property type="match status" value="1"/>
</dbReference>